<dbReference type="AlphaFoldDB" id="A0A0R1WEJ6"/>
<gene>
    <name evidence="5" type="primary">nusG</name>
    <name evidence="10" type="ORF">FD31_GL000605</name>
</gene>
<dbReference type="InterPro" id="IPR036735">
    <property type="entry name" value="NGN_dom_sf"/>
</dbReference>
<evidence type="ECO:0000256" key="1">
    <source>
        <dbReference type="ARBA" id="ARBA00022472"/>
    </source>
</evidence>
<dbReference type="PANTHER" id="PTHR30265:SF2">
    <property type="entry name" value="TRANSCRIPTION TERMINATION_ANTITERMINATION PROTEIN NUSG"/>
    <property type="match status" value="1"/>
</dbReference>
<reference evidence="10 11" key="1">
    <citation type="journal article" date="2015" name="Genome Announc.">
        <title>Expanding the biotechnology potential of lactobacilli through comparative genomics of 213 strains and associated genera.</title>
        <authorList>
            <person name="Sun Z."/>
            <person name="Harris H.M."/>
            <person name="McCann A."/>
            <person name="Guo C."/>
            <person name="Argimon S."/>
            <person name="Zhang W."/>
            <person name="Yang X."/>
            <person name="Jeffery I.B."/>
            <person name="Cooney J.C."/>
            <person name="Kagawa T.F."/>
            <person name="Liu W."/>
            <person name="Song Y."/>
            <person name="Salvetti E."/>
            <person name="Wrobel A."/>
            <person name="Rasinkangas P."/>
            <person name="Parkhill J."/>
            <person name="Rea M.C."/>
            <person name="O'Sullivan O."/>
            <person name="Ritari J."/>
            <person name="Douillard F.P."/>
            <person name="Paul Ross R."/>
            <person name="Yang R."/>
            <person name="Briner A.E."/>
            <person name="Felis G.E."/>
            <person name="de Vos W.M."/>
            <person name="Barrangou R."/>
            <person name="Klaenhammer T.R."/>
            <person name="Caufield P.W."/>
            <person name="Cui Y."/>
            <person name="Zhang H."/>
            <person name="O'Toole P.W."/>
        </authorList>
    </citation>
    <scope>NUCLEOTIDE SEQUENCE [LARGE SCALE GENOMIC DNA]</scope>
    <source>
        <strain evidence="10 11">DSM 16982</strain>
    </source>
</reference>
<dbReference type="Gene3D" id="3.30.70.940">
    <property type="entry name" value="NusG, N-terminal domain"/>
    <property type="match status" value="1"/>
</dbReference>
<dbReference type="Pfam" id="PF00467">
    <property type="entry name" value="KOW"/>
    <property type="match status" value="1"/>
</dbReference>
<sequence length="185" mass="20782">MEEIMAEAGAKQWYVLHTYSGYENKVKENLESRAQSMGMEDYIFRAVVPEEEETKVKNGKEKKEMEKTFPGYVLVEMVMSDESWFIVRNTPGVTGFVGSHGSGSKPAPLLPEEIDNILSQFGMNSQKPSDFEVGETVKITDGAFSDMTGKITDIDDEHRKLKVDVDMFGRMTSAEVDFTSVEKQA</sequence>
<feature type="domain" description="NusG-like N-terminal" evidence="8">
    <location>
        <begin position="10"/>
        <end position="121"/>
    </location>
</feature>
<evidence type="ECO:0000313" key="11">
    <source>
        <dbReference type="Proteomes" id="UP000051302"/>
    </source>
</evidence>
<dbReference type="GO" id="GO:0006353">
    <property type="term" value="P:DNA-templated transcription termination"/>
    <property type="evidence" value="ECO:0007669"/>
    <property type="project" value="UniProtKB-UniRule"/>
</dbReference>
<accession>A0A0R1WEJ6</accession>
<dbReference type="InterPro" id="IPR006645">
    <property type="entry name" value="NGN-like_dom"/>
</dbReference>
<dbReference type="GO" id="GO:0005829">
    <property type="term" value="C:cytosol"/>
    <property type="evidence" value="ECO:0007669"/>
    <property type="project" value="TreeGrafter"/>
</dbReference>
<feature type="domain" description="KOW" evidence="9">
    <location>
        <begin position="130"/>
        <end position="157"/>
    </location>
</feature>
<dbReference type="InterPro" id="IPR001062">
    <property type="entry name" value="Transcrpt_antiterm_NusG"/>
</dbReference>
<dbReference type="SUPFAM" id="SSF82679">
    <property type="entry name" value="N-utilization substance G protein NusG, N-terminal domain"/>
    <property type="match status" value="1"/>
</dbReference>
<dbReference type="Proteomes" id="UP000051302">
    <property type="component" value="Unassembled WGS sequence"/>
</dbReference>
<evidence type="ECO:0000256" key="2">
    <source>
        <dbReference type="ARBA" id="ARBA00022814"/>
    </source>
</evidence>
<evidence type="ECO:0000259" key="9">
    <source>
        <dbReference type="SMART" id="SM00739"/>
    </source>
</evidence>
<dbReference type="InterPro" id="IPR043425">
    <property type="entry name" value="NusG-like"/>
</dbReference>
<comment type="caution">
    <text evidence="10">The sequence shown here is derived from an EMBL/GenBank/DDBJ whole genome shotgun (WGS) entry which is preliminary data.</text>
</comment>
<keyword evidence="1 5" id="KW-0806">Transcription termination</keyword>
<comment type="function">
    <text evidence="5 7">Participates in transcription elongation, termination and antitermination.</text>
</comment>
<dbReference type="SMART" id="SM00738">
    <property type="entry name" value="NGN"/>
    <property type="match status" value="1"/>
</dbReference>
<dbReference type="InterPro" id="IPR047050">
    <property type="entry name" value="NGN"/>
</dbReference>
<comment type="similarity">
    <text evidence="5 7">Belongs to the NusG family.</text>
</comment>
<dbReference type="GO" id="GO:0031564">
    <property type="term" value="P:transcription antitermination"/>
    <property type="evidence" value="ECO:0007669"/>
    <property type="project" value="UniProtKB-UniRule"/>
</dbReference>
<organism evidence="10 11">
    <name type="scientific">Companilactobacillus nantensis DSM 16982</name>
    <dbReference type="NCBI Taxonomy" id="1423774"/>
    <lineage>
        <taxon>Bacteria</taxon>
        <taxon>Bacillati</taxon>
        <taxon>Bacillota</taxon>
        <taxon>Bacilli</taxon>
        <taxon>Lactobacillales</taxon>
        <taxon>Lactobacillaceae</taxon>
        <taxon>Companilactobacillus</taxon>
    </lineage>
</organism>
<dbReference type="CDD" id="cd06091">
    <property type="entry name" value="KOW_NusG"/>
    <property type="match status" value="1"/>
</dbReference>
<dbReference type="CDD" id="cd09891">
    <property type="entry name" value="NGN_Bact_1"/>
    <property type="match status" value="1"/>
</dbReference>
<dbReference type="InterPro" id="IPR005824">
    <property type="entry name" value="KOW"/>
</dbReference>
<dbReference type="PRINTS" id="PR00338">
    <property type="entry name" value="NUSGTNSCPFCT"/>
</dbReference>
<keyword evidence="4 5" id="KW-0804">Transcription</keyword>
<keyword evidence="3 5" id="KW-0805">Transcription regulation</keyword>
<dbReference type="NCBIfam" id="TIGR00922">
    <property type="entry name" value="nusG"/>
    <property type="match status" value="1"/>
</dbReference>
<evidence type="ECO:0000256" key="6">
    <source>
        <dbReference type="NCBIfam" id="TIGR00922"/>
    </source>
</evidence>
<keyword evidence="2 5" id="KW-0889">Transcription antitermination</keyword>
<dbReference type="GO" id="GO:0006354">
    <property type="term" value="P:DNA-templated transcription elongation"/>
    <property type="evidence" value="ECO:0007669"/>
    <property type="project" value="UniProtKB-UniRule"/>
</dbReference>
<dbReference type="HAMAP" id="MF_00948">
    <property type="entry name" value="NusG"/>
    <property type="match status" value="1"/>
</dbReference>
<dbReference type="InterPro" id="IPR008991">
    <property type="entry name" value="Translation_prot_SH3-like_sf"/>
</dbReference>
<keyword evidence="11" id="KW-1185">Reference proteome</keyword>
<evidence type="ECO:0000256" key="7">
    <source>
        <dbReference type="RuleBase" id="RU000538"/>
    </source>
</evidence>
<dbReference type="PANTHER" id="PTHR30265">
    <property type="entry name" value="RHO-INTERACTING TRANSCRIPTION TERMINATION FACTOR NUSG"/>
    <property type="match status" value="1"/>
</dbReference>
<dbReference type="EMBL" id="AZFV01000015">
    <property type="protein sequence ID" value="KRM16366.1"/>
    <property type="molecule type" value="Genomic_DNA"/>
</dbReference>
<dbReference type="STRING" id="1423774.FD31_GL000605"/>
<dbReference type="SMART" id="SM00739">
    <property type="entry name" value="KOW"/>
    <property type="match status" value="1"/>
</dbReference>
<protein>
    <recommendedName>
        <fullName evidence="5 6">Transcription termination/antitermination protein NusG</fullName>
    </recommendedName>
</protein>
<name>A0A0R1WEJ6_9LACO</name>
<evidence type="ECO:0000313" key="10">
    <source>
        <dbReference type="EMBL" id="KRM16366.1"/>
    </source>
</evidence>
<evidence type="ECO:0000256" key="3">
    <source>
        <dbReference type="ARBA" id="ARBA00023015"/>
    </source>
</evidence>
<dbReference type="InterPro" id="IPR014722">
    <property type="entry name" value="Rib_uL2_dom2"/>
</dbReference>
<evidence type="ECO:0000256" key="5">
    <source>
        <dbReference type="HAMAP-Rule" id="MF_00948"/>
    </source>
</evidence>
<dbReference type="FunFam" id="3.30.70.940:FF:000002">
    <property type="entry name" value="Transcription termination/antitermination protein NusG"/>
    <property type="match status" value="1"/>
</dbReference>
<dbReference type="Gene3D" id="2.30.30.30">
    <property type="match status" value="1"/>
</dbReference>
<dbReference type="SUPFAM" id="SSF50104">
    <property type="entry name" value="Translation proteins SH3-like domain"/>
    <property type="match status" value="1"/>
</dbReference>
<evidence type="ECO:0000256" key="4">
    <source>
        <dbReference type="ARBA" id="ARBA00023163"/>
    </source>
</evidence>
<evidence type="ECO:0000259" key="8">
    <source>
        <dbReference type="SMART" id="SM00738"/>
    </source>
</evidence>
<dbReference type="PATRIC" id="fig|1423774.3.peg.623"/>
<proteinExistence type="inferred from homology"/>
<dbReference type="GO" id="GO:0032784">
    <property type="term" value="P:regulation of DNA-templated transcription elongation"/>
    <property type="evidence" value="ECO:0007669"/>
    <property type="project" value="InterPro"/>
</dbReference>
<dbReference type="Pfam" id="PF02357">
    <property type="entry name" value="NusG"/>
    <property type="match status" value="1"/>
</dbReference>